<dbReference type="SMART" id="SM00028">
    <property type="entry name" value="TPR"/>
    <property type="match status" value="3"/>
</dbReference>
<dbReference type="SUPFAM" id="SSF48452">
    <property type="entry name" value="TPR-like"/>
    <property type="match status" value="1"/>
</dbReference>
<feature type="signal peptide" evidence="5">
    <location>
        <begin position="1"/>
        <end position="22"/>
    </location>
</feature>
<evidence type="ECO:0000256" key="4">
    <source>
        <dbReference type="SAM" id="Coils"/>
    </source>
</evidence>
<organism evidence="6 7">
    <name type="scientific">Aquamicrobium zhengzhouense</name>
    <dbReference type="NCBI Taxonomy" id="2781738"/>
    <lineage>
        <taxon>Bacteria</taxon>
        <taxon>Pseudomonadati</taxon>
        <taxon>Pseudomonadota</taxon>
        <taxon>Alphaproteobacteria</taxon>
        <taxon>Hyphomicrobiales</taxon>
        <taxon>Phyllobacteriaceae</taxon>
        <taxon>Aquamicrobium</taxon>
    </lineage>
</organism>
<feature type="chain" id="PRO_5045170129" evidence="5">
    <location>
        <begin position="23"/>
        <end position="196"/>
    </location>
</feature>
<protein>
    <submittedName>
        <fullName evidence="6">Tetratricopeptide repeat protein</fullName>
    </submittedName>
</protein>
<evidence type="ECO:0000313" key="6">
    <source>
        <dbReference type="EMBL" id="MBI1622531.1"/>
    </source>
</evidence>
<feature type="repeat" description="TPR" evidence="3">
    <location>
        <begin position="110"/>
        <end position="143"/>
    </location>
</feature>
<accession>A0ABS0SH14</accession>
<evidence type="ECO:0000313" key="7">
    <source>
        <dbReference type="Proteomes" id="UP000601789"/>
    </source>
</evidence>
<feature type="coiled-coil region" evidence="4">
    <location>
        <begin position="34"/>
        <end position="61"/>
    </location>
</feature>
<dbReference type="PANTHER" id="PTHR44858:SF1">
    <property type="entry name" value="UDP-N-ACETYLGLUCOSAMINE--PEPTIDE N-ACETYLGLUCOSAMINYLTRANSFERASE SPINDLY-RELATED"/>
    <property type="match status" value="1"/>
</dbReference>
<comment type="caution">
    <text evidence="6">The sequence shown here is derived from an EMBL/GenBank/DDBJ whole genome shotgun (WGS) entry which is preliminary data.</text>
</comment>
<keyword evidence="2 3" id="KW-0802">TPR repeat</keyword>
<evidence type="ECO:0000256" key="3">
    <source>
        <dbReference type="PROSITE-ProRule" id="PRU00339"/>
    </source>
</evidence>
<dbReference type="PANTHER" id="PTHR44858">
    <property type="entry name" value="TETRATRICOPEPTIDE REPEAT PROTEIN 6"/>
    <property type="match status" value="1"/>
</dbReference>
<evidence type="ECO:0000256" key="2">
    <source>
        <dbReference type="ARBA" id="ARBA00022803"/>
    </source>
</evidence>
<evidence type="ECO:0000256" key="5">
    <source>
        <dbReference type="SAM" id="SignalP"/>
    </source>
</evidence>
<reference evidence="6 7" key="1">
    <citation type="submission" date="2020-10" db="EMBL/GenBank/DDBJ databases">
        <title>Aquamicrobium zhengzhouensis sp. nov., a exopolysaccharide producing bacterium isolated from farmland soil.</title>
        <authorList>
            <person name="Wang X."/>
        </authorList>
    </citation>
    <scope>NUCLEOTIDE SEQUENCE [LARGE SCALE GENOMIC DNA]</scope>
    <source>
        <strain evidence="7">cd-1</strain>
    </source>
</reference>
<evidence type="ECO:0000256" key="1">
    <source>
        <dbReference type="ARBA" id="ARBA00022737"/>
    </source>
</evidence>
<keyword evidence="1" id="KW-0677">Repeat</keyword>
<dbReference type="Gene3D" id="1.25.40.10">
    <property type="entry name" value="Tetratricopeptide repeat domain"/>
    <property type="match status" value="1"/>
</dbReference>
<gene>
    <name evidence="6" type="ORF">IOD40_17875</name>
</gene>
<dbReference type="InterPro" id="IPR019734">
    <property type="entry name" value="TPR_rpt"/>
</dbReference>
<dbReference type="InterPro" id="IPR011990">
    <property type="entry name" value="TPR-like_helical_dom_sf"/>
</dbReference>
<dbReference type="InterPro" id="IPR050498">
    <property type="entry name" value="Ycf3"/>
</dbReference>
<dbReference type="Proteomes" id="UP000601789">
    <property type="component" value="Unassembled WGS sequence"/>
</dbReference>
<dbReference type="RefSeq" id="WP_198478069.1">
    <property type="nucleotide sequence ID" value="NZ_JADGMQ010000018.1"/>
</dbReference>
<dbReference type="EMBL" id="JADGMQ010000018">
    <property type="protein sequence ID" value="MBI1622531.1"/>
    <property type="molecule type" value="Genomic_DNA"/>
</dbReference>
<name>A0ABS0SH14_9HYPH</name>
<keyword evidence="5" id="KW-0732">Signal</keyword>
<dbReference type="PROSITE" id="PS50005">
    <property type="entry name" value="TPR"/>
    <property type="match status" value="1"/>
</dbReference>
<keyword evidence="4" id="KW-0175">Coiled coil</keyword>
<proteinExistence type="predicted"/>
<keyword evidence="7" id="KW-1185">Reference proteome</keyword>
<sequence length="196" mass="21888">MRNVFVFGLGFLALFPAVDAVAQQTGRQAAVLTLEDPETRLDALFAELKRAQNENAAKRISSRIVKQWSLSGSANIDLLMQWAQKAMEADKTDVALDLLDQVVTLAPDYAEGWNRRATLHFMKQDYAKAMADIGHVLELEPRHFGALAGMAEILREDDRKEAALRAYQRLLDIYPMMREAQTELGKLADELAGQGI</sequence>